<comment type="caution">
    <text evidence="1">The sequence shown here is derived from an EMBL/GenBank/DDBJ whole genome shotgun (WGS) entry which is preliminary data.</text>
</comment>
<dbReference type="Proteomes" id="UP000790709">
    <property type="component" value="Unassembled WGS sequence"/>
</dbReference>
<sequence>MSSLWRLTKGFSGSSAKGFETLSEAQQWLEEVPLNGLALMHTTTRNISWNISTGADGHTFIGEASTSMSTTVSMGVSSAIPHQYPGPSSTSAWTEYESPLNGQNQPGSSGAQLSSQSALQPGAAQGPPPPPQPPRPVINLSAEQRFVLDKVLSGKNIFFTGPAGSTLRFFFLRWIYIQLNHSQVLVNLSFCAK</sequence>
<organism evidence="1 2">
    <name type="scientific">Leucogyrophana mollusca</name>
    <dbReference type="NCBI Taxonomy" id="85980"/>
    <lineage>
        <taxon>Eukaryota</taxon>
        <taxon>Fungi</taxon>
        <taxon>Dikarya</taxon>
        <taxon>Basidiomycota</taxon>
        <taxon>Agaricomycotina</taxon>
        <taxon>Agaricomycetes</taxon>
        <taxon>Agaricomycetidae</taxon>
        <taxon>Boletales</taxon>
        <taxon>Boletales incertae sedis</taxon>
        <taxon>Leucogyrophana</taxon>
    </lineage>
</organism>
<evidence type="ECO:0000313" key="1">
    <source>
        <dbReference type="EMBL" id="KAH7929349.1"/>
    </source>
</evidence>
<proteinExistence type="predicted"/>
<keyword evidence="2" id="KW-1185">Reference proteome</keyword>
<reference evidence="1" key="1">
    <citation type="journal article" date="2021" name="New Phytol.">
        <title>Evolutionary innovations through gain and loss of genes in the ectomycorrhizal Boletales.</title>
        <authorList>
            <person name="Wu G."/>
            <person name="Miyauchi S."/>
            <person name="Morin E."/>
            <person name="Kuo A."/>
            <person name="Drula E."/>
            <person name="Varga T."/>
            <person name="Kohler A."/>
            <person name="Feng B."/>
            <person name="Cao Y."/>
            <person name="Lipzen A."/>
            <person name="Daum C."/>
            <person name="Hundley H."/>
            <person name="Pangilinan J."/>
            <person name="Johnson J."/>
            <person name="Barry K."/>
            <person name="LaButti K."/>
            <person name="Ng V."/>
            <person name="Ahrendt S."/>
            <person name="Min B."/>
            <person name="Choi I.G."/>
            <person name="Park H."/>
            <person name="Plett J.M."/>
            <person name="Magnuson J."/>
            <person name="Spatafora J.W."/>
            <person name="Nagy L.G."/>
            <person name="Henrissat B."/>
            <person name="Grigoriev I.V."/>
            <person name="Yang Z.L."/>
            <person name="Xu J."/>
            <person name="Martin F.M."/>
        </authorList>
    </citation>
    <scope>NUCLEOTIDE SEQUENCE</scope>
    <source>
        <strain evidence="1">KUC20120723A-06</strain>
    </source>
</reference>
<accession>A0ACB8BUG9</accession>
<gene>
    <name evidence="1" type="ORF">BV22DRAFT_131930</name>
</gene>
<protein>
    <submittedName>
        <fullName evidence="1">Uncharacterized protein</fullName>
    </submittedName>
</protein>
<name>A0ACB8BUG9_9AGAM</name>
<evidence type="ECO:0000313" key="2">
    <source>
        <dbReference type="Proteomes" id="UP000790709"/>
    </source>
</evidence>
<dbReference type="EMBL" id="MU266342">
    <property type="protein sequence ID" value="KAH7929349.1"/>
    <property type="molecule type" value="Genomic_DNA"/>
</dbReference>